<dbReference type="InterPro" id="IPR029024">
    <property type="entry name" value="TerB-like"/>
</dbReference>
<gene>
    <name evidence="1" type="ORF">FF011L_39500</name>
</gene>
<dbReference type="KEGG" id="rml:FF011L_39500"/>
<dbReference type="AlphaFoldDB" id="A0A517MJV9"/>
<proteinExistence type="predicted"/>
<evidence type="ECO:0000313" key="2">
    <source>
        <dbReference type="Proteomes" id="UP000320672"/>
    </source>
</evidence>
<organism evidence="1 2">
    <name type="scientific">Roseimaritima multifibrata</name>
    <dbReference type="NCBI Taxonomy" id="1930274"/>
    <lineage>
        <taxon>Bacteria</taxon>
        <taxon>Pseudomonadati</taxon>
        <taxon>Planctomycetota</taxon>
        <taxon>Planctomycetia</taxon>
        <taxon>Pirellulales</taxon>
        <taxon>Pirellulaceae</taxon>
        <taxon>Roseimaritima</taxon>
    </lineage>
</organism>
<dbReference type="Proteomes" id="UP000320672">
    <property type="component" value="Chromosome"/>
</dbReference>
<evidence type="ECO:0008006" key="3">
    <source>
        <dbReference type="Google" id="ProtNLM"/>
    </source>
</evidence>
<keyword evidence="2" id="KW-1185">Reference proteome</keyword>
<protein>
    <recommendedName>
        <fullName evidence="3">Tellurite resistance protein TerB</fullName>
    </recommendedName>
</protein>
<dbReference type="SUPFAM" id="SSF158682">
    <property type="entry name" value="TerB-like"/>
    <property type="match status" value="1"/>
</dbReference>
<reference evidence="1 2" key="1">
    <citation type="submission" date="2019-02" db="EMBL/GenBank/DDBJ databases">
        <title>Deep-cultivation of Planctomycetes and their phenomic and genomic characterization uncovers novel biology.</title>
        <authorList>
            <person name="Wiegand S."/>
            <person name="Jogler M."/>
            <person name="Boedeker C."/>
            <person name="Pinto D."/>
            <person name="Vollmers J."/>
            <person name="Rivas-Marin E."/>
            <person name="Kohn T."/>
            <person name="Peeters S.H."/>
            <person name="Heuer A."/>
            <person name="Rast P."/>
            <person name="Oberbeckmann S."/>
            <person name="Bunk B."/>
            <person name="Jeske O."/>
            <person name="Meyerdierks A."/>
            <person name="Storesund J.E."/>
            <person name="Kallscheuer N."/>
            <person name="Luecker S."/>
            <person name="Lage O.M."/>
            <person name="Pohl T."/>
            <person name="Merkel B.J."/>
            <person name="Hornburger P."/>
            <person name="Mueller R.-W."/>
            <person name="Bruemmer F."/>
            <person name="Labrenz M."/>
            <person name="Spormann A.M."/>
            <person name="Op den Camp H."/>
            <person name="Overmann J."/>
            <person name="Amann R."/>
            <person name="Jetten M.S.M."/>
            <person name="Mascher T."/>
            <person name="Medema M.H."/>
            <person name="Devos D.P."/>
            <person name="Kaster A.-K."/>
            <person name="Ovreas L."/>
            <person name="Rohde M."/>
            <person name="Galperin M.Y."/>
            <person name="Jogler C."/>
        </authorList>
    </citation>
    <scope>NUCLEOTIDE SEQUENCE [LARGE SCALE GENOMIC DNA]</scope>
    <source>
        <strain evidence="1 2">FF011L</strain>
    </source>
</reference>
<dbReference type="OrthoDB" id="263799at2"/>
<accession>A0A517MJV9</accession>
<name>A0A517MJV9_9BACT</name>
<dbReference type="EMBL" id="CP036262">
    <property type="protein sequence ID" value="QDS95163.1"/>
    <property type="molecule type" value="Genomic_DNA"/>
</dbReference>
<evidence type="ECO:0000313" key="1">
    <source>
        <dbReference type="EMBL" id="QDS95163.1"/>
    </source>
</evidence>
<sequence length="190" mass="21125">MSNDFQAAEKKLNQQFYADVNEELMEDLHRDIDSVEEAEALAAVTGISDRNLLMELVTLKVSAETFAAFRMAPLVAVAWSDGQLQKQEREVLLDAAARKNIQHGSPAYRLLDEWLDRRPPEELMRVWLVYVEEICDALSNSAVSVLRAEVIGQAEMVAQAAGGFLGIGATNQAEKSVLTTIRNAFPREMT</sequence>
<dbReference type="RefSeq" id="WP_145353126.1">
    <property type="nucleotide sequence ID" value="NZ_CP036262.1"/>
</dbReference>